<evidence type="ECO:0000313" key="1">
    <source>
        <dbReference type="EMBL" id="MFH8589301.1"/>
    </source>
</evidence>
<sequence length="281" mass="30132">MPAQPTALDRSGASAPLRARYGAVQATDSALTAMESGNDRTAAAHLIGVGEVIGALAQTTHGAVRSELQEAARHFERAAQSRIRAENEQMYALRRTARQIIHSGPASSADGAGTALLLDLVMLTAVAAAHWHTARGHAQQAEAAQRAALHLRAAYQATAAALLAALRAHGERLPSANRQRHTNTIRTVLPHLADRLLTEPGWGRLTAVLDQAERAGHDTTALLAKAAGQRELDSAESVGDTLVWRLHHLGYITVPSRRVKPKWAPVHPVLLRNEAAPPRRR</sequence>
<keyword evidence="2" id="KW-1185">Reference proteome</keyword>
<name>A0ABW7RP93_9ACTN</name>
<dbReference type="RefSeq" id="WP_367435578.1">
    <property type="nucleotide sequence ID" value="NZ_CP108413.1"/>
</dbReference>
<gene>
    <name evidence="1" type="ORF">ACH4GP_33825</name>
</gene>
<dbReference type="EMBL" id="JBIRGH010000031">
    <property type="protein sequence ID" value="MFH8589301.1"/>
    <property type="molecule type" value="Genomic_DNA"/>
</dbReference>
<accession>A0ABW7RP93</accession>
<reference evidence="1 2" key="1">
    <citation type="submission" date="2024-10" db="EMBL/GenBank/DDBJ databases">
        <title>The Natural Products Discovery Center: Release of the First 8490 Sequenced Strains for Exploring Actinobacteria Biosynthetic Diversity.</title>
        <authorList>
            <person name="Kalkreuter E."/>
            <person name="Kautsar S.A."/>
            <person name="Yang D."/>
            <person name="Bader C.D."/>
            <person name="Teijaro C.N."/>
            <person name="Fluegel L."/>
            <person name="Davis C.M."/>
            <person name="Simpson J.R."/>
            <person name="Lauterbach L."/>
            <person name="Steele A.D."/>
            <person name="Gui C."/>
            <person name="Meng S."/>
            <person name="Li G."/>
            <person name="Viehrig K."/>
            <person name="Ye F."/>
            <person name="Su P."/>
            <person name="Kiefer A.F."/>
            <person name="Nichols A."/>
            <person name="Cepeda A.J."/>
            <person name="Yan W."/>
            <person name="Fan B."/>
            <person name="Jiang Y."/>
            <person name="Adhikari A."/>
            <person name="Zheng C.-J."/>
            <person name="Schuster L."/>
            <person name="Cowan T.M."/>
            <person name="Smanski M.J."/>
            <person name="Chevrette M.G."/>
            <person name="De Carvalho L.P.S."/>
            <person name="Shen B."/>
        </authorList>
    </citation>
    <scope>NUCLEOTIDE SEQUENCE [LARGE SCALE GENOMIC DNA]</scope>
    <source>
        <strain evidence="1 2">NPDC018013</strain>
    </source>
</reference>
<evidence type="ECO:0008006" key="3">
    <source>
        <dbReference type="Google" id="ProtNLM"/>
    </source>
</evidence>
<proteinExistence type="predicted"/>
<protein>
    <recommendedName>
        <fullName evidence="3">Regulatory protein</fullName>
    </recommendedName>
</protein>
<evidence type="ECO:0000313" key="2">
    <source>
        <dbReference type="Proteomes" id="UP001610990"/>
    </source>
</evidence>
<comment type="caution">
    <text evidence="1">The sequence shown here is derived from an EMBL/GenBank/DDBJ whole genome shotgun (WGS) entry which is preliminary data.</text>
</comment>
<organism evidence="1 2">
    <name type="scientific">Streptomyces celluloflavus</name>
    <dbReference type="NCBI Taxonomy" id="58344"/>
    <lineage>
        <taxon>Bacteria</taxon>
        <taxon>Bacillati</taxon>
        <taxon>Actinomycetota</taxon>
        <taxon>Actinomycetes</taxon>
        <taxon>Kitasatosporales</taxon>
        <taxon>Streptomycetaceae</taxon>
        <taxon>Streptomyces</taxon>
    </lineage>
</organism>
<dbReference type="Proteomes" id="UP001610990">
    <property type="component" value="Unassembled WGS sequence"/>
</dbReference>